<dbReference type="GO" id="GO:0016627">
    <property type="term" value="F:oxidoreductase activity, acting on the CH-CH group of donors"/>
    <property type="evidence" value="ECO:0007669"/>
    <property type="project" value="TreeGrafter"/>
</dbReference>
<evidence type="ECO:0000256" key="1">
    <source>
        <dbReference type="ARBA" id="ARBA00023002"/>
    </source>
</evidence>
<dbReference type="RefSeq" id="WP_196416265.1">
    <property type="nucleotide sequence ID" value="NZ_JADQTO010000011.1"/>
</dbReference>
<dbReference type="AlphaFoldDB" id="A0A931CBR3"/>
<dbReference type="GO" id="GO:0005829">
    <property type="term" value="C:cytosol"/>
    <property type="evidence" value="ECO:0007669"/>
    <property type="project" value="TreeGrafter"/>
</dbReference>
<sequence>MAFTEIEIHYLAGQRLGRLATLRPDGTLQNSPVGYRYHAATGTIDVAGHRLTDSRKYRNVAANGQVAFVVDDLVSTTPWRVRCLEVRGTAEAIEHPADSPYGDAPIIRIHPRQIISFGLDELDTEPHQLVPSNRKVAG</sequence>
<organism evidence="3 4">
    <name type="scientific">Actinoplanes aureus</name>
    <dbReference type="NCBI Taxonomy" id="2792083"/>
    <lineage>
        <taxon>Bacteria</taxon>
        <taxon>Bacillati</taxon>
        <taxon>Actinomycetota</taxon>
        <taxon>Actinomycetes</taxon>
        <taxon>Micromonosporales</taxon>
        <taxon>Micromonosporaceae</taxon>
        <taxon>Actinoplanes</taxon>
    </lineage>
</organism>
<accession>A0A931CBR3</accession>
<comment type="caution">
    <text evidence="3">The sequence shown here is derived from an EMBL/GenBank/DDBJ whole genome shotgun (WGS) entry which is preliminary data.</text>
</comment>
<dbReference type="NCBIfam" id="TIGR04023">
    <property type="entry name" value="PPOX_MSMEG_5819"/>
    <property type="match status" value="1"/>
</dbReference>
<dbReference type="EC" id="1.-.-.-" evidence="3"/>
<keyword evidence="4" id="KW-1185">Reference proteome</keyword>
<evidence type="ECO:0000313" key="3">
    <source>
        <dbReference type="EMBL" id="MBG0564487.1"/>
    </source>
</evidence>
<dbReference type="GO" id="GO:0070967">
    <property type="term" value="F:coenzyme F420 binding"/>
    <property type="evidence" value="ECO:0007669"/>
    <property type="project" value="TreeGrafter"/>
</dbReference>
<dbReference type="SUPFAM" id="SSF50475">
    <property type="entry name" value="FMN-binding split barrel"/>
    <property type="match status" value="1"/>
</dbReference>
<dbReference type="Pfam" id="PF01243">
    <property type="entry name" value="PNPOx_N"/>
    <property type="match status" value="1"/>
</dbReference>
<dbReference type="InterPro" id="IPR052019">
    <property type="entry name" value="F420H2_bilvrd_red/Heme_oxyg"/>
</dbReference>
<dbReference type="InterPro" id="IPR024031">
    <property type="entry name" value="MSMEG_5819/OxyR"/>
</dbReference>
<name>A0A931CBR3_9ACTN</name>
<gene>
    <name evidence="3" type="ORF">I4J89_23850</name>
</gene>
<dbReference type="InterPro" id="IPR012349">
    <property type="entry name" value="Split_barrel_FMN-bd"/>
</dbReference>
<keyword evidence="1 3" id="KW-0560">Oxidoreductase</keyword>
<dbReference type="Proteomes" id="UP000598146">
    <property type="component" value="Unassembled WGS sequence"/>
</dbReference>
<proteinExistence type="predicted"/>
<evidence type="ECO:0000313" key="4">
    <source>
        <dbReference type="Proteomes" id="UP000598146"/>
    </source>
</evidence>
<protein>
    <submittedName>
        <fullName evidence="3">PPOX class F420-dependent oxidoreductase</fullName>
        <ecNumber evidence="3">1.-.-.-</ecNumber>
    </submittedName>
</protein>
<dbReference type="Gene3D" id="2.30.110.10">
    <property type="entry name" value="Electron Transport, Fmn-binding Protein, Chain A"/>
    <property type="match status" value="1"/>
</dbReference>
<evidence type="ECO:0000259" key="2">
    <source>
        <dbReference type="Pfam" id="PF01243"/>
    </source>
</evidence>
<reference evidence="3" key="1">
    <citation type="submission" date="2020-11" db="EMBL/GenBank/DDBJ databases">
        <title>Isolation and identification of active actinomycetes.</title>
        <authorList>
            <person name="Sun X."/>
        </authorList>
    </citation>
    <scope>NUCLEOTIDE SEQUENCE</scope>
    <source>
        <strain evidence="3">NEAU-A11</strain>
    </source>
</reference>
<feature type="domain" description="Pyridoxamine 5'-phosphate oxidase N-terminal" evidence="2">
    <location>
        <begin position="11"/>
        <end position="99"/>
    </location>
</feature>
<dbReference type="PANTHER" id="PTHR35176:SF6">
    <property type="entry name" value="HEME OXYGENASE HI_0854-RELATED"/>
    <property type="match status" value="1"/>
</dbReference>
<dbReference type="EMBL" id="JADQTO010000011">
    <property type="protein sequence ID" value="MBG0564487.1"/>
    <property type="molecule type" value="Genomic_DNA"/>
</dbReference>
<dbReference type="PANTHER" id="PTHR35176">
    <property type="entry name" value="HEME OXYGENASE HI_0854-RELATED"/>
    <property type="match status" value="1"/>
</dbReference>
<dbReference type="InterPro" id="IPR011576">
    <property type="entry name" value="Pyridox_Oxase_N"/>
</dbReference>